<sequence length="84" mass="9682">MFIISTEAWLKIFSFNTESSRTLDHLTVPPGQLMFGETMAALPGCWTRPTDITQSNRQNIHEYIFILKDNHEFIAYEYRDGAGP</sequence>
<accession>A0A9P8RLD2</accession>
<proteinExistence type="predicted"/>
<dbReference type="EMBL" id="JAGPXC010000011">
    <property type="protein sequence ID" value="KAH6645435.1"/>
    <property type="molecule type" value="Genomic_DNA"/>
</dbReference>
<keyword evidence="2" id="KW-1185">Reference proteome</keyword>
<dbReference type="Proteomes" id="UP000758603">
    <property type="component" value="Unassembled WGS sequence"/>
</dbReference>
<comment type="caution">
    <text evidence="1">The sequence shown here is derived from an EMBL/GenBank/DDBJ whole genome shotgun (WGS) entry which is preliminary data.</text>
</comment>
<evidence type="ECO:0000313" key="2">
    <source>
        <dbReference type="Proteomes" id="UP000758603"/>
    </source>
</evidence>
<reference evidence="1" key="1">
    <citation type="journal article" date="2021" name="Nat. Commun.">
        <title>Genetic determinants of endophytism in the Arabidopsis root mycobiome.</title>
        <authorList>
            <person name="Mesny F."/>
            <person name="Miyauchi S."/>
            <person name="Thiergart T."/>
            <person name="Pickel B."/>
            <person name="Atanasova L."/>
            <person name="Karlsson M."/>
            <person name="Huettel B."/>
            <person name="Barry K.W."/>
            <person name="Haridas S."/>
            <person name="Chen C."/>
            <person name="Bauer D."/>
            <person name="Andreopoulos W."/>
            <person name="Pangilinan J."/>
            <person name="LaButti K."/>
            <person name="Riley R."/>
            <person name="Lipzen A."/>
            <person name="Clum A."/>
            <person name="Drula E."/>
            <person name="Henrissat B."/>
            <person name="Kohler A."/>
            <person name="Grigoriev I.V."/>
            <person name="Martin F.M."/>
            <person name="Hacquard S."/>
        </authorList>
    </citation>
    <scope>NUCLEOTIDE SEQUENCE</scope>
    <source>
        <strain evidence="1">MPI-SDFR-AT-0073</strain>
    </source>
</reference>
<dbReference type="GeneID" id="70133073"/>
<dbReference type="AlphaFoldDB" id="A0A9P8RLD2"/>
<organism evidence="1 2">
    <name type="scientific">Truncatella angustata</name>
    <dbReference type="NCBI Taxonomy" id="152316"/>
    <lineage>
        <taxon>Eukaryota</taxon>
        <taxon>Fungi</taxon>
        <taxon>Dikarya</taxon>
        <taxon>Ascomycota</taxon>
        <taxon>Pezizomycotina</taxon>
        <taxon>Sordariomycetes</taxon>
        <taxon>Xylariomycetidae</taxon>
        <taxon>Amphisphaeriales</taxon>
        <taxon>Sporocadaceae</taxon>
        <taxon>Truncatella</taxon>
    </lineage>
</organism>
<protein>
    <submittedName>
        <fullName evidence="1">Uncharacterized protein</fullName>
    </submittedName>
</protein>
<evidence type="ECO:0000313" key="1">
    <source>
        <dbReference type="EMBL" id="KAH6645435.1"/>
    </source>
</evidence>
<dbReference type="OrthoDB" id="2322999at2759"/>
<dbReference type="RefSeq" id="XP_045951949.1">
    <property type="nucleotide sequence ID" value="XM_046104182.1"/>
</dbReference>
<name>A0A9P8RLD2_9PEZI</name>
<gene>
    <name evidence="1" type="ORF">BKA67DRAFT_585038</name>
</gene>